<dbReference type="Proteomes" id="UP000249522">
    <property type="component" value="Unassembled WGS sequence"/>
</dbReference>
<feature type="transmembrane region" description="Helical" evidence="1">
    <location>
        <begin position="92"/>
        <end position="110"/>
    </location>
</feature>
<sequence length="111" mass="12658">MEKQELHKWCTAHIHRYVLAHTKDGLCCDGFIEHIDETHVYLAVPHCGGGHDVLRAYAPYGGVVPPYGTPYPGSPFVQPPLYPYPYYPRRRFLRTVFPLAALLGLSLLPYY</sequence>
<evidence type="ECO:0000313" key="2">
    <source>
        <dbReference type="EMBL" id="PZD94043.1"/>
    </source>
</evidence>
<evidence type="ECO:0008006" key="4">
    <source>
        <dbReference type="Google" id="ProtNLM"/>
    </source>
</evidence>
<name>A0A2W1L548_9BACL</name>
<keyword evidence="1" id="KW-0812">Transmembrane</keyword>
<accession>A0A2W1L548</accession>
<proteinExistence type="predicted"/>
<evidence type="ECO:0000256" key="1">
    <source>
        <dbReference type="SAM" id="Phobius"/>
    </source>
</evidence>
<keyword evidence="1" id="KW-0472">Membrane</keyword>
<dbReference type="EMBL" id="QKRB01000055">
    <property type="protein sequence ID" value="PZD94043.1"/>
    <property type="molecule type" value="Genomic_DNA"/>
</dbReference>
<keyword evidence="1" id="KW-1133">Transmembrane helix</keyword>
<organism evidence="2 3">
    <name type="scientific">Paenibacillus sambharensis</name>
    <dbReference type="NCBI Taxonomy" id="1803190"/>
    <lineage>
        <taxon>Bacteria</taxon>
        <taxon>Bacillati</taxon>
        <taxon>Bacillota</taxon>
        <taxon>Bacilli</taxon>
        <taxon>Bacillales</taxon>
        <taxon>Paenibacillaceae</taxon>
        <taxon>Paenibacillus</taxon>
    </lineage>
</organism>
<comment type="caution">
    <text evidence="2">The sequence shown here is derived from an EMBL/GenBank/DDBJ whole genome shotgun (WGS) entry which is preliminary data.</text>
</comment>
<gene>
    <name evidence="2" type="ORF">DNH61_20855</name>
</gene>
<dbReference type="OrthoDB" id="2943863at2"/>
<keyword evidence="3" id="KW-1185">Reference proteome</keyword>
<evidence type="ECO:0000313" key="3">
    <source>
        <dbReference type="Proteomes" id="UP000249522"/>
    </source>
</evidence>
<reference evidence="2 3" key="1">
    <citation type="submission" date="2018-06" db="EMBL/GenBank/DDBJ databases">
        <title>Paenibacillus imtechensis sp. nov.</title>
        <authorList>
            <person name="Pinnaka A.K."/>
            <person name="Singh H."/>
            <person name="Kaur M."/>
        </authorList>
    </citation>
    <scope>NUCLEOTIDE SEQUENCE [LARGE SCALE GENOMIC DNA]</scope>
    <source>
        <strain evidence="2 3">SMB1</strain>
    </source>
</reference>
<dbReference type="AlphaFoldDB" id="A0A2W1L548"/>
<protein>
    <recommendedName>
        <fullName evidence="4">Phosphatidylinositol kinase</fullName>
    </recommendedName>
</protein>